<proteinExistence type="predicted"/>
<sequence length="78" mass="8724">MRARIRSAADLGDLVRRIRSQNGMSQAQLADALGSTQRYISELESGKAKRADERYFDLLARLGIDLTAQTRDEPTDGR</sequence>
<feature type="domain" description="HTH cro/C1-type" evidence="1">
    <location>
        <begin position="15"/>
        <end position="69"/>
    </location>
</feature>
<accession>A0A1T5IJ81</accession>
<reference evidence="2 3" key="1">
    <citation type="submission" date="2017-02" db="EMBL/GenBank/DDBJ databases">
        <authorList>
            <person name="Peterson S.W."/>
        </authorList>
    </citation>
    <scope>NUCLEOTIDE SEQUENCE [LARGE SCALE GENOMIC DNA]</scope>
    <source>
        <strain evidence="2 3">VKM Ac-2059</strain>
    </source>
</reference>
<evidence type="ECO:0000259" key="1">
    <source>
        <dbReference type="PROSITE" id="PS50943"/>
    </source>
</evidence>
<dbReference type="Gene3D" id="1.10.260.40">
    <property type="entry name" value="lambda repressor-like DNA-binding domains"/>
    <property type="match status" value="1"/>
</dbReference>
<dbReference type="SMART" id="SM00530">
    <property type="entry name" value="HTH_XRE"/>
    <property type="match status" value="1"/>
</dbReference>
<dbReference type="EMBL" id="FUZP01000001">
    <property type="protein sequence ID" value="SKC39264.1"/>
    <property type="molecule type" value="Genomic_DNA"/>
</dbReference>
<dbReference type="GO" id="GO:0003677">
    <property type="term" value="F:DNA binding"/>
    <property type="evidence" value="ECO:0007669"/>
    <property type="project" value="InterPro"/>
</dbReference>
<organism evidence="2 3">
    <name type="scientific">Okibacterium fritillariae</name>
    <dbReference type="NCBI Taxonomy" id="123320"/>
    <lineage>
        <taxon>Bacteria</taxon>
        <taxon>Bacillati</taxon>
        <taxon>Actinomycetota</taxon>
        <taxon>Actinomycetes</taxon>
        <taxon>Micrococcales</taxon>
        <taxon>Microbacteriaceae</taxon>
        <taxon>Okibacterium</taxon>
    </lineage>
</organism>
<dbReference type="OrthoDB" id="3255837at2"/>
<dbReference type="CDD" id="cd00093">
    <property type="entry name" value="HTH_XRE"/>
    <property type="match status" value="1"/>
</dbReference>
<dbReference type="SUPFAM" id="SSF47413">
    <property type="entry name" value="lambda repressor-like DNA-binding domains"/>
    <property type="match status" value="1"/>
</dbReference>
<evidence type="ECO:0000313" key="2">
    <source>
        <dbReference type="EMBL" id="SKC39264.1"/>
    </source>
</evidence>
<dbReference type="RefSeq" id="WP_077054209.1">
    <property type="nucleotide sequence ID" value="NZ_FUZP01000001.1"/>
</dbReference>
<dbReference type="Proteomes" id="UP000190857">
    <property type="component" value="Unassembled WGS sequence"/>
</dbReference>
<dbReference type="InterPro" id="IPR010982">
    <property type="entry name" value="Lambda_DNA-bd_dom_sf"/>
</dbReference>
<dbReference type="STRING" id="123320.SAMN06309945_0533"/>
<evidence type="ECO:0000313" key="3">
    <source>
        <dbReference type="Proteomes" id="UP000190857"/>
    </source>
</evidence>
<dbReference type="InterPro" id="IPR001387">
    <property type="entry name" value="Cro/C1-type_HTH"/>
</dbReference>
<dbReference type="AlphaFoldDB" id="A0A1T5IJ81"/>
<dbReference type="PROSITE" id="PS50943">
    <property type="entry name" value="HTH_CROC1"/>
    <property type="match status" value="1"/>
</dbReference>
<keyword evidence="3" id="KW-1185">Reference proteome</keyword>
<protein>
    <submittedName>
        <fullName evidence="2">Helix-turn-helix domain-containing protein</fullName>
    </submittedName>
</protein>
<dbReference type="Pfam" id="PF01381">
    <property type="entry name" value="HTH_3"/>
    <property type="match status" value="1"/>
</dbReference>
<gene>
    <name evidence="2" type="ORF">SAMN06309945_0533</name>
</gene>
<name>A0A1T5IJ81_9MICO</name>